<dbReference type="Gene3D" id="3.40.50.2000">
    <property type="entry name" value="Glycogen Phosphorylase B"/>
    <property type="match status" value="2"/>
</dbReference>
<proteinExistence type="predicted"/>
<dbReference type="PANTHER" id="PTHR12526:SF572">
    <property type="entry name" value="BLL5144 PROTEIN"/>
    <property type="match status" value="1"/>
</dbReference>
<dbReference type="RefSeq" id="WP_369668387.1">
    <property type="nucleotide sequence ID" value="NZ_JBDKXB010000036.1"/>
</dbReference>
<evidence type="ECO:0000313" key="4">
    <source>
        <dbReference type="Proteomes" id="UP001564408"/>
    </source>
</evidence>
<name>A0ABV4BJL3_9GAMM</name>
<organism evidence="3 4">
    <name type="scientific">Thioalkalicoccus limnaeus</name>
    <dbReference type="NCBI Taxonomy" id="120681"/>
    <lineage>
        <taxon>Bacteria</taxon>
        <taxon>Pseudomonadati</taxon>
        <taxon>Pseudomonadota</taxon>
        <taxon>Gammaproteobacteria</taxon>
        <taxon>Chromatiales</taxon>
        <taxon>Chromatiaceae</taxon>
        <taxon>Thioalkalicoccus</taxon>
    </lineage>
</organism>
<feature type="domain" description="Glycosyl transferase family 1" evidence="1">
    <location>
        <begin position="193"/>
        <end position="352"/>
    </location>
</feature>
<dbReference type="Pfam" id="PF13439">
    <property type="entry name" value="Glyco_transf_4"/>
    <property type="match status" value="1"/>
</dbReference>
<keyword evidence="3" id="KW-0328">Glycosyltransferase</keyword>
<keyword evidence="4" id="KW-1185">Reference proteome</keyword>
<dbReference type="CDD" id="cd03801">
    <property type="entry name" value="GT4_PimA-like"/>
    <property type="match status" value="1"/>
</dbReference>
<dbReference type="Pfam" id="PF00534">
    <property type="entry name" value="Glycos_transf_1"/>
    <property type="match status" value="1"/>
</dbReference>
<keyword evidence="3" id="KW-0808">Transferase</keyword>
<evidence type="ECO:0000259" key="1">
    <source>
        <dbReference type="Pfam" id="PF00534"/>
    </source>
</evidence>
<dbReference type="InterPro" id="IPR001296">
    <property type="entry name" value="Glyco_trans_1"/>
</dbReference>
<dbReference type="SUPFAM" id="SSF53756">
    <property type="entry name" value="UDP-Glycosyltransferase/glycogen phosphorylase"/>
    <property type="match status" value="1"/>
</dbReference>
<evidence type="ECO:0000313" key="3">
    <source>
        <dbReference type="EMBL" id="MEY6434004.1"/>
    </source>
</evidence>
<dbReference type="InterPro" id="IPR028098">
    <property type="entry name" value="Glyco_trans_4-like_N"/>
</dbReference>
<dbReference type="EMBL" id="JBDKXB010000036">
    <property type="protein sequence ID" value="MEY6434004.1"/>
    <property type="molecule type" value="Genomic_DNA"/>
</dbReference>
<accession>A0ABV4BJL3</accession>
<gene>
    <name evidence="3" type="ORF">ABC977_16490</name>
</gene>
<evidence type="ECO:0000259" key="2">
    <source>
        <dbReference type="Pfam" id="PF13439"/>
    </source>
</evidence>
<comment type="caution">
    <text evidence="3">The sequence shown here is derived from an EMBL/GenBank/DDBJ whole genome shotgun (WGS) entry which is preliminary data.</text>
</comment>
<dbReference type="GO" id="GO:0016757">
    <property type="term" value="F:glycosyltransferase activity"/>
    <property type="evidence" value="ECO:0007669"/>
    <property type="project" value="UniProtKB-KW"/>
</dbReference>
<sequence>MKVALLTGGSDRPYAIGLLEALLEKGLSVDIVGSDEFLGAGILGDSRVRFLNLRGDTNPSVPRLEKVERTVSYYLSLAQFAATTEAKVFHVLWANRFWFVDRVAMSAVYKALGKRLVFTAHNVNERKRDGKDSAYNRFTLRLLYRLMDHIFVHTAQMKEQLIQEFAVREEKVSVIPFGINNAFPRTDVTGLDARKKLGIQQEEGVLLFFGRIAPYKGLEYAVDALRQLQGGNRRYRLLIAGRIEQGCGDYWSNVQEKISAWGLSGQVTSRIDYIPDEEVELYFKAGDVLVLPYKAIFQSGLLFLTYSFGLPVIATDIGSFRDDIVEGVTGFVCAPEEPAALAARVLEYFESDLYKNLQDKRPDIIAWGNAKYSWQDVADISCKVYAALPSRKASGRIGVDS</sequence>
<dbReference type="Proteomes" id="UP001564408">
    <property type="component" value="Unassembled WGS sequence"/>
</dbReference>
<protein>
    <submittedName>
        <fullName evidence="3">Glycosyltransferase family 4 protein</fullName>
        <ecNumber evidence="3">2.4.-.-</ecNumber>
    </submittedName>
</protein>
<reference evidence="3 4" key="1">
    <citation type="submission" date="2024-05" db="EMBL/GenBank/DDBJ databases">
        <title>Genome Sequence and Characterization of the New Strain Purple Sulfur Bacterium of Genus Thioalkalicoccus.</title>
        <authorList>
            <person name="Bryantseva I.A."/>
            <person name="Kyndt J.A."/>
            <person name="Imhoff J.F."/>
        </authorList>
    </citation>
    <scope>NUCLEOTIDE SEQUENCE [LARGE SCALE GENOMIC DNA]</scope>
    <source>
        <strain evidence="3 4">Um2</strain>
    </source>
</reference>
<feature type="domain" description="Glycosyltransferase subfamily 4-like N-terminal" evidence="2">
    <location>
        <begin position="14"/>
        <end position="180"/>
    </location>
</feature>
<dbReference type="EC" id="2.4.-.-" evidence="3"/>
<dbReference type="PANTHER" id="PTHR12526">
    <property type="entry name" value="GLYCOSYLTRANSFERASE"/>
    <property type="match status" value="1"/>
</dbReference>